<evidence type="ECO:0000313" key="1">
    <source>
        <dbReference type="EMBL" id="QHT93851.1"/>
    </source>
</evidence>
<organism evidence="1">
    <name type="scientific">viral metagenome</name>
    <dbReference type="NCBI Taxonomy" id="1070528"/>
    <lineage>
        <taxon>unclassified sequences</taxon>
        <taxon>metagenomes</taxon>
        <taxon>organismal metagenomes</taxon>
    </lineage>
</organism>
<proteinExistence type="predicted"/>
<dbReference type="EMBL" id="MN740210">
    <property type="protein sequence ID" value="QHT93851.1"/>
    <property type="molecule type" value="Genomic_DNA"/>
</dbReference>
<name>A0A6C0IKT9_9ZZZZ</name>
<protein>
    <submittedName>
        <fullName evidence="1">Uncharacterized protein</fullName>
    </submittedName>
</protein>
<sequence length="395" mass="47865">MICINKYFSYILSNEKKKEVCKEYIIPNTFDLNLIKNDFHYITNIEARVYYEDCNNVNSVFINYIKIEIGNQIFYQRGKNEILCFEHEDEYMKYEIQFPTSRFFTKENHFLFLSNVFSFYKIKIQGYIFEDIDLLVNVPKQQNKTPFYEINFDHHPNYYRKGKFYCNSDYDKCSISYINYCPNWFQENYEICDYKLPDYEDYKNNSKEYILQDNNKEKYILFFINKPIQINPLQILASQSLNKLFYTYMKNTYKTYMTGAFYNIKTKYYSKTYDFQKIDVKYKIEETNCVCCDGLFRIKINNKLQKFCNSNIDSNIEVNLNHLEFFLNLDNVNNEIIFDNVLMSYRTNLYITLTIDKKYEKYLEILDLDLAFICIEGIPTRGEFLTNKIILQLDT</sequence>
<accession>A0A6C0IKT9</accession>
<dbReference type="AlphaFoldDB" id="A0A6C0IKT9"/>
<reference evidence="1" key="1">
    <citation type="journal article" date="2020" name="Nature">
        <title>Giant virus diversity and host interactions through global metagenomics.</title>
        <authorList>
            <person name="Schulz F."/>
            <person name="Roux S."/>
            <person name="Paez-Espino D."/>
            <person name="Jungbluth S."/>
            <person name="Walsh D.A."/>
            <person name="Denef V.J."/>
            <person name="McMahon K.D."/>
            <person name="Konstantinidis K.T."/>
            <person name="Eloe-Fadrosh E.A."/>
            <person name="Kyrpides N.C."/>
            <person name="Woyke T."/>
        </authorList>
    </citation>
    <scope>NUCLEOTIDE SEQUENCE</scope>
    <source>
        <strain evidence="1">GVMAG-M-3300024258-14</strain>
    </source>
</reference>